<evidence type="ECO:0000256" key="10">
    <source>
        <dbReference type="ARBA" id="ARBA00022679"/>
    </source>
</evidence>
<keyword evidence="12 18" id="KW-0548">Nucleotidyltransferase</keyword>
<dbReference type="UniPathway" id="UPA00557">
    <property type="reaction ID" value="UER00614"/>
</dbReference>
<evidence type="ECO:0000313" key="21">
    <source>
        <dbReference type="Proteomes" id="UP000009226"/>
    </source>
</evidence>
<comment type="catalytic activity">
    <reaction evidence="1 18">
        <text>a 1,2-diacyl-sn-glycero-3-phosphate + CTP + H(+) = a CDP-1,2-diacyl-sn-glycerol + diphosphate</text>
        <dbReference type="Rhea" id="RHEA:16229"/>
        <dbReference type="ChEBI" id="CHEBI:15378"/>
        <dbReference type="ChEBI" id="CHEBI:33019"/>
        <dbReference type="ChEBI" id="CHEBI:37563"/>
        <dbReference type="ChEBI" id="CHEBI:58332"/>
        <dbReference type="ChEBI" id="CHEBI:58608"/>
        <dbReference type="EC" id="2.7.7.41"/>
    </reaction>
</comment>
<evidence type="ECO:0000256" key="19">
    <source>
        <dbReference type="SAM" id="Phobius"/>
    </source>
</evidence>
<evidence type="ECO:0000256" key="7">
    <source>
        <dbReference type="ARBA" id="ARBA00019373"/>
    </source>
</evidence>
<evidence type="ECO:0000256" key="2">
    <source>
        <dbReference type="ARBA" id="ARBA00004651"/>
    </source>
</evidence>
<evidence type="ECO:0000256" key="9">
    <source>
        <dbReference type="ARBA" id="ARBA00022516"/>
    </source>
</evidence>
<feature type="transmembrane region" description="Helical" evidence="19">
    <location>
        <begin position="195"/>
        <end position="215"/>
    </location>
</feature>
<keyword evidence="17" id="KW-1208">Phospholipid metabolism</keyword>
<dbReference type="GO" id="GO:0016024">
    <property type="term" value="P:CDP-diacylglycerol biosynthetic process"/>
    <property type="evidence" value="ECO:0007669"/>
    <property type="project" value="UniProtKB-UniPathway"/>
</dbReference>
<evidence type="ECO:0000256" key="12">
    <source>
        <dbReference type="ARBA" id="ARBA00022695"/>
    </source>
</evidence>
<accession>F6B6I8</accession>
<evidence type="ECO:0000256" key="13">
    <source>
        <dbReference type="ARBA" id="ARBA00022989"/>
    </source>
</evidence>
<dbReference type="KEGG" id="dca:Desca_1507"/>
<evidence type="ECO:0000256" key="3">
    <source>
        <dbReference type="ARBA" id="ARBA00005119"/>
    </source>
</evidence>
<dbReference type="Proteomes" id="UP000009226">
    <property type="component" value="Chromosome"/>
</dbReference>
<evidence type="ECO:0000256" key="4">
    <source>
        <dbReference type="ARBA" id="ARBA00005189"/>
    </source>
</evidence>
<keyword evidence="16" id="KW-0594">Phospholipid biosynthesis</keyword>
<gene>
    <name evidence="20" type="ordered locus">Desca_1507</name>
</gene>
<protein>
    <recommendedName>
        <fullName evidence="7 18">Phosphatidate cytidylyltransferase</fullName>
        <ecNumber evidence="6 18">2.7.7.41</ecNumber>
    </recommendedName>
</protein>
<comment type="similarity">
    <text evidence="5 18">Belongs to the CDS family.</text>
</comment>
<keyword evidence="11 18" id="KW-0812">Transmembrane</keyword>
<dbReference type="GO" id="GO:0005886">
    <property type="term" value="C:plasma membrane"/>
    <property type="evidence" value="ECO:0007669"/>
    <property type="project" value="UniProtKB-SubCell"/>
</dbReference>
<evidence type="ECO:0000313" key="20">
    <source>
        <dbReference type="EMBL" id="AEF94362.1"/>
    </source>
</evidence>
<dbReference type="STRING" id="868595.Desca_1507"/>
<keyword evidence="10 18" id="KW-0808">Transferase</keyword>
<dbReference type="PROSITE" id="PS01315">
    <property type="entry name" value="CDS"/>
    <property type="match status" value="1"/>
</dbReference>
<feature type="transmembrane region" description="Helical" evidence="19">
    <location>
        <begin position="171"/>
        <end position="189"/>
    </location>
</feature>
<dbReference type="PANTHER" id="PTHR46382">
    <property type="entry name" value="PHOSPHATIDATE CYTIDYLYLTRANSFERASE"/>
    <property type="match status" value="1"/>
</dbReference>
<reference evidence="20" key="1">
    <citation type="submission" date="2011-05" db="EMBL/GenBank/DDBJ databases">
        <title>Complete sequence of Desulfotomaculum carboxydivorans CO-1-SRB.</title>
        <authorList>
            <consortium name="US DOE Joint Genome Institute"/>
            <person name="Lucas S."/>
            <person name="Han J."/>
            <person name="Lapidus A."/>
            <person name="Cheng J.-F."/>
            <person name="Goodwin L."/>
            <person name="Pitluck S."/>
            <person name="Peters L."/>
            <person name="Mikhailova N."/>
            <person name="Lu M."/>
            <person name="Han C."/>
            <person name="Tapia R."/>
            <person name="Land M."/>
            <person name="Hauser L."/>
            <person name="Kyrpides N."/>
            <person name="Ivanova N."/>
            <person name="Pagani I."/>
            <person name="Stams A."/>
            <person name="Plugge C."/>
            <person name="Muyzer G."/>
            <person name="Kuever J."/>
            <person name="Parshina S."/>
            <person name="Ivanova A."/>
            <person name="Nazina T."/>
            <person name="Woyke T."/>
        </authorList>
    </citation>
    <scope>NUCLEOTIDE SEQUENCE [LARGE SCALE GENOMIC DNA]</scope>
    <source>
        <strain evidence="20">CO-1-SRB</strain>
    </source>
</reference>
<dbReference type="AlphaFoldDB" id="F6B6I8"/>
<evidence type="ECO:0000256" key="8">
    <source>
        <dbReference type="ARBA" id="ARBA00022475"/>
    </source>
</evidence>
<feature type="transmembrane region" description="Helical" evidence="19">
    <location>
        <begin position="129"/>
        <end position="150"/>
    </location>
</feature>
<organism evidence="20 21">
    <name type="scientific">Desulfotomaculum nigrificans (strain DSM 14880 / VKM B-2319 / CO-1-SRB)</name>
    <name type="common">Desulfotomaculum carboxydivorans</name>
    <dbReference type="NCBI Taxonomy" id="868595"/>
    <lineage>
        <taxon>Bacteria</taxon>
        <taxon>Bacillati</taxon>
        <taxon>Bacillota</taxon>
        <taxon>Clostridia</taxon>
        <taxon>Eubacteriales</taxon>
        <taxon>Desulfotomaculaceae</taxon>
        <taxon>Desulfotomaculum</taxon>
    </lineage>
</organism>
<feature type="transmembrane region" description="Helical" evidence="19">
    <location>
        <begin position="20"/>
        <end position="44"/>
    </location>
</feature>
<evidence type="ECO:0000256" key="15">
    <source>
        <dbReference type="ARBA" id="ARBA00023136"/>
    </source>
</evidence>
<keyword evidence="14" id="KW-0443">Lipid metabolism</keyword>
<keyword evidence="9" id="KW-0444">Lipid biosynthesis</keyword>
<dbReference type="InterPro" id="IPR000374">
    <property type="entry name" value="PC_trans"/>
</dbReference>
<feature type="transmembrane region" description="Helical" evidence="19">
    <location>
        <begin position="56"/>
        <end position="72"/>
    </location>
</feature>
<name>F6B6I8_DESCC</name>
<keyword evidence="21" id="KW-1185">Reference proteome</keyword>
<dbReference type="PANTHER" id="PTHR46382:SF1">
    <property type="entry name" value="PHOSPHATIDATE CYTIDYLYLTRANSFERASE"/>
    <property type="match status" value="1"/>
</dbReference>
<keyword evidence="15 19" id="KW-0472">Membrane</keyword>
<feature type="transmembrane region" description="Helical" evidence="19">
    <location>
        <begin position="78"/>
        <end position="97"/>
    </location>
</feature>
<proteinExistence type="inferred from homology"/>
<keyword evidence="13 19" id="KW-1133">Transmembrane helix</keyword>
<dbReference type="GO" id="GO:0004605">
    <property type="term" value="F:phosphatidate cytidylyltransferase activity"/>
    <property type="evidence" value="ECO:0007669"/>
    <property type="project" value="UniProtKB-EC"/>
</dbReference>
<evidence type="ECO:0000256" key="18">
    <source>
        <dbReference type="RuleBase" id="RU003938"/>
    </source>
</evidence>
<evidence type="ECO:0000256" key="1">
    <source>
        <dbReference type="ARBA" id="ARBA00001698"/>
    </source>
</evidence>
<feature type="transmembrane region" description="Helical" evidence="19">
    <location>
        <begin position="104"/>
        <end position="123"/>
    </location>
</feature>
<dbReference type="HOGENOM" id="CLU_037294_3_3_9"/>
<comment type="pathway">
    <text evidence="3 18">Phospholipid metabolism; CDP-diacylglycerol biosynthesis; CDP-diacylglycerol from sn-glycerol 3-phosphate: step 3/3.</text>
</comment>
<dbReference type="EMBL" id="CP002736">
    <property type="protein sequence ID" value="AEF94362.1"/>
    <property type="molecule type" value="Genomic_DNA"/>
</dbReference>
<evidence type="ECO:0000256" key="14">
    <source>
        <dbReference type="ARBA" id="ARBA00023098"/>
    </source>
</evidence>
<dbReference type="RefSeq" id="WP_013810222.1">
    <property type="nucleotide sequence ID" value="NC_015565.1"/>
</dbReference>
<evidence type="ECO:0000256" key="6">
    <source>
        <dbReference type="ARBA" id="ARBA00012487"/>
    </source>
</evidence>
<comment type="pathway">
    <text evidence="4">Lipid metabolism.</text>
</comment>
<sequence length="261" mass="28510">MLHLRVLSALVGIPVTILTVWYGGIALWIFTVLIYLFAGWEIALMLKGLGLKPNRLIVQVSGLILLTSAYLYKDENIGPVIVLMVIGHLLTMVLLYPHFTPTDVFGNLTASLYVGNIVFLFLTRNLPNGWIWVLLLLTATWASDTFAYFVGRAIGKHKLAPLLSPKKTVEGAVGGLLGAVLIGYLFGTFNPQLNMTAVILLGILIGIASLMGDLVESAFKRQAKVKDSSQIIPGHGGVLDRFDSLLLTAPLVYYVVKMFII</sequence>
<dbReference type="Pfam" id="PF01148">
    <property type="entry name" value="CTP_transf_1"/>
    <property type="match status" value="1"/>
</dbReference>
<comment type="subcellular location">
    <subcellularLocation>
        <location evidence="2">Cell membrane</location>
        <topology evidence="2">Multi-pass membrane protein</topology>
    </subcellularLocation>
</comment>
<evidence type="ECO:0000256" key="5">
    <source>
        <dbReference type="ARBA" id="ARBA00010185"/>
    </source>
</evidence>
<evidence type="ECO:0000256" key="17">
    <source>
        <dbReference type="ARBA" id="ARBA00023264"/>
    </source>
</evidence>
<dbReference type="EC" id="2.7.7.41" evidence="6 18"/>
<evidence type="ECO:0000256" key="16">
    <source>
        <dbReference type="ARBA" id="ARBA00023209"/>
    </source>
</evidence>
<dbReference type="eggNOG" id="COG0575">
    <property type="taxonomic scope" value="Bacteria"/>
</dbReference>
<keyword evidence="8" id="KW-1003">Cell membrane</keyword>
<evidence type="ECO:0000256" key="11">
    <source>
        <dbReference type="ARBA" id="ARBA00022692"/>
    </source>
</evidence>